<feature type="signal peptide" evidence="2">
    <location>
        <begin position="1"/>
        <end position="26"/>
    </location>
</feature>
<evidence type="ECO:0000256" key="1">
    <source>
        <dbReference type="ARBA" id="ARBA00022729"/>
    </source>
</evidence>
<dbReference type="Proteomes" id="UP000215137">
    <property type="component" value="Chromosome"/>
</dbReference>
<accession>A0A248TN18</accession>
<feature type="chain" id="PRO_5012422236" evidence="2">
    <location>
        <begin position="27"/>
        <end position="329"/>
    </location>
</feature>
<reference evidence="3 4" key="1">
    <citation type="submission" date="2017-08" db="EMBL/GenBank/DDBJ databases">
        <title>Complete Genome Sequence of Bacillus kochii Oregon-R-modENCODE STRAIN BDGP4, isolated from Drosophila melanogaster gut.</title>
        <authorList>
            <person name="Wan K.H."/>
            <person name="Yu C."/>
            <person name="Park S."/>
            <person name="Hammonds A.S."/>
            <person name="Booth B.W."/>
            <person name="Celniker S.E."/>
        </authorList>
    </citation>
    <scope>NUCLEOTIDE SEQUENCE [LARGE SCALE GENOMIC DNA]</scope>
    <source>
        <strain evidence="3 4">BDGP4</strain>
    </source>
</reference>
<dbReference type="SUPFAM" id="SSF53850">
    <property type="entry name" value="Periplasmic binding protein-like II"/>
    <property type="match status" value="1"/>
</dbReference>
<dbReference type="PROSITE" id="PS51257">
    <property type="entry name" value="PROKAR_LIPOPROTEIN"/>
    <property type="match status" value="1"/>
</dbReference>
<dbReference type="EMBL" id="CP022983">
    <property type="protein sequence ID" value="ASV69613.1"/>
    <property type="molecule type" value="Genomic_DNA"/>
</dbReference>
<evidence type="ECO:0000313" key="3">
    <source>
        <dbReference type="EMBL" id="ASV69613.1"/>
    </source>
</evidence>
<dbReference type="AlphaFoldDB" id="A0A248TN18"/>
<organism evidence="3 4">
    <name type="scientific">Cytobacillus kochii</name>
    <dbReference type="NCBI Taxonomy" id="859143"/>
    <lineage>
        <taxon>Bacteria</taxon>
        <taxon>Bacillati</taxon>
        <taxon>Bacillota</taxon>
        <taxon>Bacilli</taxon>
        <taxon>Bacillales</taxon>
        <taxon>Bacillaceae</taxon>
        <taxon>Cytobacillus</taxon>
    </lineage>
</organism>
<dbReference type="KEGG" id="bko:CKF48_21265"/>
<dbReference type="Pfam" id="PF13343">
    <property type="entry name" value="SBP_bac_6"/>
    <property type="match status" value="1"/>
</dbReference>
<gene>
    <name evidence="3" type="ORF">CKF48_21265</name>
</gene>
<sequence length="329" mass="35438">MRKNKKWFTLLSVAIVMILAGCGGEAASGDSNQVVILSNGDEEAVNVMEETLNDAGFEGDYLIQSLGTSELGGKLLAEGKSIEADIVTMSSYFLESAEKQHDMFKDLSFDTSSLVEYPNFYTPLLANTGSLFYNTSLLEQKGLEVPTSIKELAEPQYEGLVSIPNIMDSSTGWMLIQAIISEYGEETGKKVMGGIIKNAGPHLESSGSGSIKKVQAGEVAVGFGLRHQAVAAKTGGAPIDFIDPTEGNFSTTESIAVIDKGEGQKELAEEMAEVLVKEAREGLIDYYPVALYDGETVADENIASNQKIFSEPMTVELLEKHQAFFNSAK</sequence>
<evidence type="ECO:0000256" key="2">
    <source>
        <dbReference type="SAM" id="SignalP"/>
    </source>
</evidence>
<dbReference type="Gene3D" id="3.40.190.10">
    <property type="entry name" value="Periplasmic binding protein-like II"/>
    <property type="match status" value="2"/>
</dbReference>
<dbReference type="RefSeq" id="WP_095373177.1">
    <property type="nucleotide sequence ID" value="NZ_CP022983.1"/>
</dbReference>
<keyword evidence="4" id="KW-1185">Reference proteome</keyword>
<keyword evidence="1 2" id="KW-0732">Signal</keyword>
<proteinExistence type="predicted"/>
<dbReference type="OrthoDB" id="179400at2"/>
<evidence type="ECO:0000313" key="4">
    <source>
        <dbReference type="Proteomes" id="UP000215137"/>
    </source>
</evidence>
<name>A0A248TN18_9BACI</name>
<dbReference type="PANTHER" id="PTHR30006">
    <property type="entry name" value="THIAMINE-BINDING PERIPLASMIC PROTEIN-RELATED"/>
    <property type="match status" value="1"/>
</dbReference>
<protein>
    <submittedName>
        <fullName evidence="3">ABC transporter substrate-binding protein</fullName>
    </submittedName>
</protein>